<comment type="caution">
    <text evidence="1">The sequence shown here is derived from an EMBL/GenBank/DDBJ whole genome shotgun (WGS) entry which is preliminary data.</text>
</comment>
<dbReference type="EMBL" id="VNIK02000002">
    <property type="protein sequence ID" value="KAB5490909.1"/>
    <property type="molecule type" value="Genomic_DNA"/>
</dbReference>
<organism evidence="1 2">
    <name type="scientific">Flagellimonas hadalis</name>
    <dbReference type="NCBI Taxonomy" id="2597517"/>
    <lineage>
        <taxon>Bacteria</taxon>
        <taxon>Pseudomonadati</taxon>
        <taxon>Bacteroidota</taxon>
        <taxon>Flavobacteriia</taxon>
        <taxon>Flavobacteriales</taxon>
        <taxon>Flavobacteriaceae</taxon>
        <taxon>Flagellimonas</taxon>
    </lineage>
</organism>
<dbReference type="AlphaFoldDB" id="A0A5N5IVW9"/>
<gene>
    <name evidence="1" type="ORF">FOT42_005625</name>
</gene>
<protein>
    <recommendedName>
        <fullName evidence="3">Nuclear transport factor 2 family protein</fullName>
    </recommendedName>
</protein>
<dbReference type="OrthoDB" id="4762924at2"/>
<sequence length="106" mass="12123">MDLSSITNKTVKGAIEALQEKNAEKWLGYFTADAKLTDDGAPRDFLNFSKNAVGSEWFTELYRVENEGKDIYGHLTTKQWGDFDVFFKFSLNDEGKVYRLDIGQAR</sequence>
<evidence type="ECO:0000313" key="2">
    <source>
        <dbReference type="Proteomes" id="UP000319204"/>
    </source>
</evidence>
<name>A0A5N5IVW9_9FLAO</name>
<evidence type="ECO:0000313" key="1">
    <source>
        <dbReference type="EMBL" id="KAB5490909.1"/>
    </source>
</evidence>
<proteinExistence type="predicted"/>
<dbReference type="Proteomes" id="UP000319204">
    <property type="component" value="Unassembled WGS sequence"/>
</dbReference>
<keyword evidence="2" id="KW-1185">Reference proteome</keyword>
<reference evidence="1" key="1">
    <citation type="submission" date="2019-10" db="EMBL/GenBank/DDBJ databases">
        <title>Muricauda hadale sp. nov., a piezophilic bacterium isolated from hadopelagic water of the Mariana Trench.</title>
        <authorList>
            <person name="Wei Y."/>
        </authorList>
    </citation>
    <scope>NUCLEOTIDE SEQUENCE [LARGE SCALE GENOMIC DNA]</scope>
    <source>
        <strain evidence="1">MT-229</strain>
    </source>
</reference>
<dbReference type="RefSeq" id="WP_151889599.1">
    <property type="nucleotide sequence ID" value="NZ_VNIK02000002.1"/>
</dbReference>
<evidence type="ECO:0008006" key="3">
    <source>
        <dbReference type="Google" id="ProtNLM"/>
    </source>
</evidence>
<accession>A0A5N5IVW9</accession>